<accession>A0A345ZBN1</accession>
<dbReference type="InterPro" id="IPR029064">
    <property type="entry name" value="Ribosomal_eL30-like_sf"/>
</dbReference>
<evidence type="ECO:0000313" key="4">
    <source>
        <dbReference type="EMBL" id="AXK60698.1"/>
    </source>
</evidence>
<dbReference type="GO" id="GO:0003723">
    <property type="term" value="F:RNA binding"/>
    <property type="evidence" value="ECO:0007669"/>
    <property type="project" value="InterPro"/>
</dbReference>
<sequence length="245" mass="26602">MKKKQPIKYTNIIYGVHPVTELLHSKRLKIGAIYTLKNPIKSWTALSKIIPNHIQVSLVTRETLDNVAGSKDHQGIIAFVSEFPFTQAIFTPDKHKFIVVLDEVQDVRNLGAILRSAYCTGVDGVILVRSNAASLTPAAFKASAGLALHLPIYLAASVKAALFELKKSGYNIYCATLGGTESVANFTFKDPAVLVIGNEEHGISADVAKMGTKILLPQRRPDISYNASVAAGILMYSIGLQLKKI</sequence>
<dbReference type="GO" id="GO:0008173">
    <property type="term" value="F:RNA methyltransferase activity"/>
    <property type="evidence" value="ECO:0007669"/>
    <property type="project" value="InterPro"/>
</dbReference>
<dbReference type="GO" id="GO:0032259">
    <property type="term" value="P:methylation"/>
    <property type="evidence" value="ECO:0007669"/>
    <property type="project" value="UniProtKB-KW"/>
</dbReference>
<dbReference type="EMBL" id="CP025544">
    <property type="protein sequence ID" value="AXK60698.1"/>
    <property type="molecule type" value="Genomic_DNA"/>
</dbReference>
<gene>
    <name evidence="4" type="ORF">C0J27_03000</name>
</gene>
<dbReference type="SUPFAM" id="SSF75217">
    <property type="entry name" value="alpha/beta knot"/>
    <property type="match status" value="1"/>
</dbReference>
<reference evidence="4 5" key="1">
    <citation type="submission" date="2017-12" db="EMBL/GenBank/DDBJ databases">
        <title>Chromulinavorax destructans is a abundant pathogen of dominant heterotrophic picoflagllates.</title>
        <authorList>
            <person name="Deeg C.M."/>
            <person name="Zimmer M."/>
            <person name="Suttle C.A."/>
        </authorList>
    </citation>
    <scope>NUCLEOTIDE SEQUENCE [LARGE SCALE GENOMIC DNA]</scope>
    <source>
        <strain evidence="4 5">SeV1</strain>
    </source>
</reference>
<dbReference type="SMART" id="SM00967">
    <property type="entry name" value="SpoU_sub_bind"/>
    <property type="match status" value="1"/>
</dbReference>
<keyword evidence="1" id="KW-0489">Methyltransferase</keyword>
<dbReference type="InterPro" id="IPR029026">
    <property type="entry name" value="tRNA_m1G_MTases_N"/>
</dbReference>
<dbReference type="Pfam" id="PF00588">
    <property type="entry name" value="SpoU_methylase"/>
    <property type="match status" value="1"/>
</dbReference>
<dbReference type="GO" id="GO:0005829">
    <property type="term" value="C:cytosol"/>
    <property type="evidence" value="ECO:0007669"/>
    <property type="project" value="TreeGrafter"/>
</dbReference>
<dbReference type="GO" id="GO:0006396">
    <property type="term" value="P:RNA processing"/>
    <property type="evidence" value="ECO:0007669"/>
    <property type="project" value="InterPro"/>
</dbReference>
<dbReference type="InterPro" id="IPR029028">
    <property type="entry name" value="Alpha/beta_knot_MTases"/>
</dbReference>
<evidence type="ECO:0000256" key="2">
    <source>
        <dbReference type="ARBA" id="ARBA00022679"/>
    </source>
</evidence>
<dbReference type="Gene3D" id="3.30.1330.30">
    <property type="match status" value="1"/>
</dbReference>
<proteinExistence type="predicted"/>
<dbReference type="RefSeq" id="WP_115585713.1">
    <property type="nucleotide sequence ID" value="NZ_CP025544.1"/>
</dbReference>
<dbReference type="InterPro" id="IPR004441">
    <property type="entry name" value="rRNA_MeTrfase_TrmH"/>
</dbReference>
<feature type="domain" description="RNA 2-O ribose methyltransferase substrate binding" evidence="3">
    <location>
        <begin position="12"/>
        <end position="86"/>
    </location>
</feature>
<dbReference type="PANTHER" id="PTHR46429:SF1">
    <property type="entry name" value="23S RRNA (GUANOSINE-2'-O-)-METHYLTRANSFERASE RLMB"/>
    <property type="match status" value="1"/>
</dbReference>
<dbReference type="Pfam" id="PF08032">
    <property type="entry name" value="SpoU_sub_bind"/>
    <property type="match status" value="1"/>
</dbReference>
<evidence type="ECO:0000256" key="1">
    <source>
        <dbReference type="ARBA" id="ARBA00022603"/>
    </source>
</evidence>
<organism evidence="4 5">
    <name type="scientific">Candidatus Chromulinivorax destructor</name>
    <dbReference type="NCBI Taxonomy" id="2066483"/>
    <lineage>
        <taxon>Bacteria</taxon>
        <taxon>Candidatus Babelota</taxon>
        <taxon>Candidatus Babeliae</taxon>
        <taxon>Candidatus Babeliales</taxon>
        <taxon>Candidatus Chromulinivoraceae</taxon>
        <taxon>Candidatus Chromulinivorax</taxon>
    </lineage>
</organism>
<protein>
    <recommendedName>
        <fullName evidence="3">RNA 2-O ribose methyltransferase substrate binding domain-containing protein</fullName>
    </recommendedName>
</protein>
<dbReference type="SUPFAM" id="SSF55315">
    <property type="entry name" value="L30e-like"/>
    <property type="match status" value="1"/>
</dbReference>
<dbReference type="OrthoDB" id="9785673at2"/>
<name>A0A345ZBN1_9BACT</name>
<keyword evidence="5" id="KW-1185">Reference proteome</keyword>
<dbReference type="CDD" id="cd18103">
    <property type="entry name" value="SpoU-like_RlmB"/>
    <property type="match status" value="1"/>
</dbReference>
<dbReference type="PANTHER" id="PTHR46429">
    <property type="entry name" value="23S RRNA (GUANOSINE-2'-O-)-METHYLTRANSFERASE RLMB"/>
    <property type="match status" value="1"/>
</dbReference>
<dbReference type="Gene3D" id="3.40.1280.10">
    <property type="match status" value="1"/>
</dbReference>
<dbReference type="InterPro" id="IPR001537">
    <property type="entry name" value="SpoU_MeTrfase"/>
</dbReference>
<dbReference type="KEGG" id="cdes:C0J27_03000"/>
<evidence type="ECO:0000313" key="5">
    <source>
        <dbReference type="Proteomes" id="UP000254834"/>
    </source>
</evidence>
<dbReference type="InterPro" id="IPR013123">
    <property type="entry name" value="SpoU_subst-bd"/>
</dbReference>
<dbReference type="AlphaFoldDB" id="A0A345ZBN1"/>
<evidence type="ECO:0000259" key="3">
    <source>
        <dbReference type="SMART" id="SM00967"/>
    </source>
</evidence>
<keyword evidence="2" id="KW-0808">Transferase</keyword>
<dbReference type="Proteomes" id="UP000254834">
    <property type="component" value="Chromosome"/>
</dbReference>